<sequence length="189" mass="19072">MADTNWNTTVSVPKFNPSLGTLTSATFTLGGTTTGSFLLLNFSGSQPVHVNSATVTTTLTLTDPNNNVIVVTTPMATLGNVDIPPNTTGMPITVPEPSGSDSDSATVTAPGQLALFIGGGNIVLPITAAAVTTSNSTGGFPVIGSATTAGASWEVVYTYTPLEVPEPLGLSLLGAGLLGLGVLRLRRKG</sequence>
<gene>
    <name evidence="2" type="ORF">JYK14_01390</name>
</gene>
<accession>A0ABT1CYT2</accession>
<protein>
    <submittedName>
        <fullName evidence="2">Choice-of-anchor E domain-containing protein</fullName>
    </submittedName>
</protein>
<feature type="transmembrane region" description="Helical" evidence="1">
    <location>
        <begin position="168"/>
        <end position="185"/>
    </location>
</feature>
<keyword evidence="1" id="KW-0472">Membrane</keyword>
<name>A0ABT1CYT2_9PROT</name>
<keyword evidence="1" id="KW-0812">Transmembrane</keyword>
<dbReference type="NCBIfam" id="NF033208">
    <property type="entry name" value="choice_anch_E"/>
    <property type="match status" value="1"/>
</dbReference>
<comment type="caution">
    <text evidence="2">The sequence shown here is derived from an EMBL/GenBank/DDBJ whole genome shotgun (WGS) entry which is preliminary data.</text>
</comment>
<evidence type="ECO:0000313" key="3">
    <source>
        <dbReference type="Proteomes" id="UP001523392"/>
    </source>
</evidence>
<keyword evidence="1" id="KW-1133">Transmembrane helix</keyword>
<dbReference type="Proteomes" id="UP001523392">
    <property type="component" value="Unassembled WGS sequence"/>
</dbReference>
<evidence type="ECO:0000313" key="2">
    <source>
        <dbReference type="EMBL" id="MCO6414833.1"/>
    </source>
</evidence>
<dbReference type="EMBL" id="JAFIRR010000008">
    <property type="protein sequence ID" value="MCO6414833.1"/>
    <property type="molecule type" value="Genomic_DNA"/>
</dbReference>
<keyword evidence="3" id="KW-1185">Reference proteome</keyword>
<evidence type="ECO:0000256" key="1">
    <source>
        <dbReference type="SAM" id="Phobius"/>
    </source>
</evidence>
<organism evidence="2 3">
    <name type="scientific">Siccirubricoccus soli</name>
    <dbReference type="NCBI Taxonomy" id="2899147"/>
    <lineage>
        <taxon>Bacteria</taxon>
        <taxon>Pseudomonadati</taxon>
        <taxon>Pseudomonadota</taxon>
        <taxon>Alphaproteobacteria</taxon>
        <taxon>Acetobacterales</taxon>
        <taxon>Roseomonadaceae</taxon>
        <taxon>Siccirubricoccus</taxon>
    </lineage>
</organism>
<proteinExistence type="predicted"/>
<reference evidence="2 3" key="1">
    <citation type="submission" date="2021-12" db="EMBL/GenBank/DDBJ databases">
        <title>Siccirubricoccus leaddurans sp. nov., a high concentration Zn2+ tolerance bacterium.</title>
        <authorList>
            <person name="Cao Y."/>
        </authorList>
    </citation>
    <scope>NUCLEOTIDE SEQUENCE [LARGE SCALE GENOMIC DNA]</scope>
    <source>
        <strain evidence="2 3">KC 17139</strain>
    </source>
</reference>